<comment type="similarity">
    <text evidence="1">Belongs to the peptidase C48 family.</text>
</comment>
<evidence type="ECO:0000256" key="3">
    <source>
        <dbReference type="ARBA" id="ARBA00022801"/>
    </source>
</evidence>
<dbReference type="SUPFAM" id="SSF54001">
    <property type="entry name" value="Cysteine proteinases"/>
    <property type="match status" value="1"/>
</dbReference>
<dbReference type="AlphaFoldDB" id="A0A8H5FS39"/>
<dbReference type="EMBL" id="JAACJN010000343">
    <property type="protein sequence ID" value="KAF5347096.1"/>
    <property type="molecule type" value="Genomic_DNA"/>
</dbReference>
<proteinExistence type="inferred from homology"/>
<evidence type="ECO:0000313" key="6">
    <source>
        <dbReference type="Proteomes" id="UP000518752"/>
    </source>
</evidence>
<feature type="domain" description="Ubiquitin-like protease family profile" evidence="4">
    <location>
        <begin position="198"/>
        <end position="387"/>
    </location>
</feature>
<dbReference type="InterPro" id="IPR038765">
    <property type="entry name" value="Papain-like_cys_pep_sf"/>
</dbReference>
<accession>A0A8H5FS39</accession>
<protein>
    <recommendedName>
        <fullName evidence="4">Ubiquitin-like protease family profile domain-containing protein</fullName>
    </recommendedName>
</protein>
<name>A0A8H5FS39_9AGAR</name>
<dbReference type="InterPro" id="IPR003653">
    <property type="entry name" value="Peptidase_C48_C"/>
</dbReference>
<evidence type="ECO:0000313" key="5">
    <source>
        <dbReference type="EMBL" id="KAF5347096.1"/>
    </source>
</evidence>
<dbReference type="OrthoDB" id="2576233at2759"/>
<sequence length="428" mass="49086">MSTTVVSTRTMYHQLLSPSRRKKHHKECIPVNVPPFGLSRSCTSTLLQQISDSIHCCQQLLPSLLIQHILYSASAEQISSIVDSEFPNVAATSSNQFYLDSKLHIKELGDAARILSAANSIQIKITSRLKNHDALPSDDVALVSLGNLKTLYKCIIKKKLELENSQWTAFDEHPEQTEAKLRALMAQACSDTFQGKFSHVKYSNFRTLGVGRWLDDEVVNYFVEKWCSNAGTTLGLNSFFASRHLFKPGTCIPKDGYLTEDDQARVKAWCCKAVERLRLKNWDSVFIPINENRLHWYSAHINFRLKRINIYDSLRDRCIENRERPPLLRKNASLMLMLLWLTETLSSIRGEQIELQDKLGSGWVCDPHFEPNSYDCGVHMLWHLQHILEFRRIALGRKCHPSHLKFTDDMVGKRLRLAQEMFEDAGLV</sequence>
<dbReference type="PROSITE" id="PS50600">
    <property type="entry name" value="ULP_PROTEASE"/>
    <property type="match status" value="1"/>
</dbReference>
<dbReference type="GO" id="GO:0008234">
    <property type="term" value="F:cysteine-type peptidase activity"/>
    <property type="evidence" value="ECO:0007669"/>
    <property type="project" value="InterPro"/>
</dbReference>
<gene>
    <name evidence="5" type="ORF">D9757_014981</name>
</gene>
<organism evidence="5 6">
    <name type="scientific">Collybiopsis confluens</name>
    <dbReference type="NCBI Taxonomy" id="2823264"/>
    <lineage>
        <taxon>Eukaryota</taxon>
        <taxon>Fungi</taxon>
        <taxon>Dikarya</taxon>
        <taxon>Basidiomycota</taxon>
        <taxon>Agaricomycotina</taxon>
        <taxon>Agaricomycetes</taxon>
        <taxon>Agaricomycetidae</taxon>
        <taxon>Agaricales</taxon>
        <taxon>Marasmiineae</taxon>
        <taxon>Omphalotaceae</taxon>
        <taxon>Collybiopsis</taxon>
    </lineage>
</organism>
<keyword evidence="3" id="KW-0378">Hydrolase</keyword>
<reference evidence="5 6" key="1">
    <citation type="journal article" date="2020" name="ISME J.">
        <title>Uncovering the hidden diversity of litter-decomposition mechanisms in mushroom-forming fungi.</title>
        <authorList>
            <person name="Floudas D."/>
            <person name="Bentzer J."/>
            <person name="Ahren D."/>
            <person name="Johansson T."/>
            <person name="Persson P."/>
            <person name="Tunlid A."/>
        </authorList>
    </citation>
    <scope>NUCLEOTIDE SEQUENCE [LARGE SCALE GENOMIC DNA]</scope>
    <source>
        <strain evidence="5 6">CBS 406.79</strain>
    </source>
</reference>
<dbReference type="Gene3D" id="3.40.395.10">
    <property type="entry name" value="Adenoviral Proteinase, Chain A"/>
    <property type="match status" value="1"/>
</dbReference>
<evidence type="ECO:0000256" key="2">
    <source>
        <dbReference type="ARBA" id="ARBA00022670"/>
    </source>
</evidence>
<dbReference type="Proteomes" id="UP000518752">
    <property type="component" value="Unassembled WGS sequence"/>
</dbReference>
<dbReference type="GO" id="GO:0006508">
    <property type="term" value="P:proteolysis"/>
    <property type="evidence" value="ECO:0007669"/>
    <property type="project" value="UniProtKB-KW"/>
</dbReference>
<keyword evidence="2" id="KW-0645">Protease</keyword>
<keyword evidence="6" id="KW-1185">Reference proteome</keyword>
<dbReference type="GO" id="GO:0019783">
    <property type="term" value="F:ubiquitin-like protein peptidase activity"/>
    <property type="evidence" value="ECO:0007669"/>
    <property type="project" value="UniProtKB-ARBA"/>
</dbReference>
<dbReference type="Pfam" id="PF02902">
    <property type="entry name" value="Peptidase_C48"/>
    <property type="match status" value="1"/>
</dbReference>
<evidence type="ECO:0000256" key="1">
    <source>
        <dbReference type="ARBA" id="ARBA00005234"/>
    </source>
</evidence>
<comment type="caution">
    <text evidence="5">The sequence shown here is derived from an EMBL/GenBank/DDBJ whole genome shotgun (WGS) entry which is preliminary data.</text>
</comment>
<evidence type="ECO:0000259" key="4">
    <source>
        <dbReference type="PROSITE" id="PS50600"/>
    </source>
</evidence>